<dbReference type="OrthoDB" id="10454283at2759"/>
<reference evidence="2 3" key="1">
    <citation type="journal article" date="2018" name="Mol. Biol. Evol.">
        <title>Analysis of the draft genome of the red seaweed Gracilariopsis chorda provides insights into genome size evolution in Rhodophyta.</title>
        <authorList>
            <person name="Lee J."/>
            <person name="Yang E.C."/>
            <person name="Graf L."/>
            <person name="Yang J.H."/>
            <person name="Qiu H."/>
            <person name="Zel Zion U."/>
            <person name="Chan C.X."/>
            <person name="Stephens T.G."/>
            <person name="Weber A.P.M."/>
            <person name="Boo G.H."/>
            <person name="Boo S.M."/>
            <person name="Kim K.M."/>
            <person name="Shin Y."/>
            <person name="Jung M."/>
            <person name="Lee S.J."/>
            <person name="Yim H.S."/>
            <person name="Lee J.H."/>
            <person name="Bhattacharya D."/>
            <person name="Yoon H.S."/>
        </authorList>
    </citation>
    <scope>NUCLEOTIDE SEQUENCE [LARGE SCALE GENOMIC DNA]</scope>
    <source>
        <strain evidence="2 3">SKKU-2015</strain>
        <tissue evidence="2">Whole body</tissue>
    </source>
</reference>
<sequence>MNVQTSETEVTHNFVQPLDGEDLASLLHRCIPKVQTKRAQAYNRLNTALLESNKPRNAADQPHTQSRPKDPFEVFDPSSSQPKDYPVVCAHVTEDLKLCSEAIIKLRALLAECKELAKPISGTPESEVRNAIKWLDTLQDLEEKKLVCTVSVHAISRSNAATKRRKPVSASTPSTLFSSDNPEVKQQLAAYAKQLNGIDTDINSLLQEVMEYWLEHVENG</sequence>
<comment type="caution">
    <text evidence="2">The sequence shown here is derived from an EMBL/GenBank/DDBJ whole genome shotgun (WGS) entry which is preliminary data.</text>
</comment>
<gene>
    <name evidence="2" type="ORF">BWQ96_02669</name>
</gene>
<organism evidence="2 3">
    <name type="scientific">Gracilariopsis chorda</name>
    <dbReference type="NCBI Taxonomy" id="448386"/>
    <lineage>
        <taxon>Eukaryota</taxon>
        <taxon>Rhodophyta</taxon>
        <taxon>Florideophyceae</taxon>
        <taxon>Rhodymeniophycidae</taxon>
        <taxon>Gracilariales</taxon>
        <taxon>Gracilariaceae</taxon>
        <taxon>Gracilariopsis</taxon>
    </lineage>
</organism>
<protein>
    <submittedName>
        <fullName evidence="2">Uncharacterized protein</fullName>
    </submittedName>
</protein>
<keyword evidence="3" id="KW-1185">Reference proteome</keyword>
<dbReference type="EMBL" id="NBIV01000023">
    <property type="protein sequence ID" value="PXF47525.1"/>
    <property type="molecule type" value="Genomic_DNA"/>
</dbReference>
<dbReference type="AlphaFoldDB" id="A0A2V3IZM5"/>
<evidence type="ECO:0000313" key="3">
    <source>
        <dbReference type="Proteomes" id="UP000247409"/>
    </source>
</evidence>
<evidence type="ECO:0000313" key="2">
    <source>
        <dbReference type="EMBL" id="PXF47525.1"/>
    </source>
</evidence>
<accession>A0A2V3IZM5</accession>
<feature type="region of interest" description="Disordered" evidence="1">
    <location>
        <begin position="49"/>
        <end position="80"/>
    </location>
</feature>
<evidence type="ECO:0000256" key="1">
    <source>
        <dbReference type="SAM" id="MobiDB-lite"/>
    </source>
</evidence>
<dbReference type="Proteomes" id="UP000247409">
    <property type="component" value="Unassembled WGS sequence"/>
</dbReference>
<name>A0A2V3IZM5_9FLOR</name>
<proteinExistence type="predicted"/>